<dbReference type="GO" id="GO:0070042">
    <property type="term" value="F:rRNA (uridine-N3-)-methyltransferase activity"/>
    <property type="evidence" value="ECO:0007669"/>
    <property type="project" value="TreeGrafter"/>
</dbReference>
<protein>
    <recommendedName>
        <fullName evidence="4 12">Ribosomal RNA small subunit methyltransferase E</fullName>
        <ecNumber evidence="3 12">2.1.1.193</ecNumber>
    </recommendedName>
</protein>
<keyword evidence="8 12" id="KW-0808">Transferase</keyword>
<proteinExistence type="inferred from homology"/>
<dbReference type="InterPro" id="IPR029028">
    <property type="entry name" value="Alpha/beta_knot_MTases"/>
</dbReference>
<dbReference type="CDD" id="cd18084">
    <property type="entry name" value="RsmE-like"/>
    <property type="match status" value="1"/>
</dbReference>
<dbReference type="RefSeq" id="WP_187301750.1">
    <property type="nucleotide sequence ID" value="NZ_JACRYT010000001.1"/>
</dbReference>
<evidence type="ECO:0000256" key="1">
    <source>
        <dbReference type="ARBA" id="ARBA00004496"/>
    </source>
</evidence>
<name>A0A923SUP7_9FIRM</name>
<feature type="domain" description="Ribosomal RNA small subunit methyltransferase E methyltransferase" evidence="13">
    <location>
        <begin position="74"/>
        <end position="239"/>
    </location>
</feature>
<comment type="function">
    <text evidence="10 12">Specifically methylates the N3 position of the uracil ring of uridine 1498 (m3U1498) in 16S rRNA. Acts on the fully assembled 30S ribosomal subunit.</text>
</comment>
<dbReference type="PIRSF" id="PIRSF015601">
    <property type="entry name" value="MTase_slr0722"/>
    <property type="match status" value="1"/>
</dbReference>
<evidence type="ECO:0000256" key="4">
    <source>
        <dbReference type="ARBA" id="ARBA00013673"/>
    </source>
</evidence>
<dbReference type="InterPro" id="IPR029026">
    <property type="entry name" value="tRNA_m1G_MTases_N"/>
</dbReference>
<dbReference type="AlphaFoldDB" id="A0A923SUP7"/>
<keyword evidence="16" id="KW-1185">Reference proteome</keyword>
<dbReference type="SUPFAM" id="SSF88697">
    <property type="entry name" value="PUA domain-like"/>
    <property type="match status" value="1"/>
</dbReference>
<comment type="similarity">
    <text evidence="2 12">Belongs to the RNA methyltransferase RsmE family.</text>
</comment>
<dbReference type="SUPFAM" id="SSF75217">
    <property type="entry name" value="alpha/beta knot"/>
    <property type="match status" value="1"/>
</dbReference>
<comment type="catalytic activity">
    <reaction evidence="11 12">
        <text>uridine(1498) in 16S rRNA + S-adenosyl-L-methionine = N(3)-methyluridine(1498) in 16S rRNA + S-adenosyl-L-homocysteine + H(+)</text>
        <dbReference type="Rhea" id="RHEA:42920"/>
        <dbReference type="Rhea" id="RHEA-COMP:10283"/>
        <dbReference type="Rhea" id="RHEA-COMP:10284"/>
        <dbReference type="ChEBI" id="CHEBI:15378"/>
        <dbReference type="ChEBI" id="CHEBI:57856"/>
        <dbReference type="ChEBI" id="CHEBI:59789"/>
        <dbReference type="ChEBI" id="CHEBI:65315"/>
        <dbReference type="ChEBI" id="CHEBI:74502"/>
        <dbReference type="EC" id="2.1.1.193"/>
    </reaction>
</comment>
<evidence type="ECO:0000256" key="2">
    <source>
        <dbReference type="ARBA" id="ARBA00005528"/>
    </source>
</evidence>
<evidence type="ECO:0000256" key="9">
    <source>
        <dbReference type="ARBA" id="ARBA00022691"/>
    </source>
</evidence>
<evidence type="ECO:0000259" key="14">
    <source>
        <dbReference type="Pfam" id="PF20260"/>
    </source>
</evidence>
<dbReference type="InterPro" id="IPR015947">
    <property type="entry name" value="PUA-like_sf"/>
</dbReference>
<keyword evidence="6 12" id="KW-0698">rRNA processing</keyword>
<dbReference type="Gene3D" id="3.40.1280.10">
    <property type="match status" value="1"/>
</dbReference>
<gene>
    <name evidence="15" type="ORF">H9L42_01910</name>
</gene>
<feature type="domain" description="Ribosomal RNA small subunit methyltransferase E PUA-like" evidence="14">
    <location>
        <begin position="21"/>
        <end position="66"/>
    </location>
</feature>
<evidence type="ECO:0000259" key="13">
    <source>
        <dbReference type="Pfam" id="PF04452"/>
    </source>
</evidence>
<sequence>MSKFFVDASDVQGGSIFIRSREDVRHIVKVLRLKEGAEIEISDSAQWEYTARICFIGEDEVEAEILDKQKFAREPELQVTLFQGIPKQSKMETIIQKCVELGVYEVVPVFMERTVVVDRGKFYKKQERWQKISAEAVKQCRRGIIPEIGDARNFKEMVKALDGFDRIVFPYENETGRTIKDCLRGFETKPRRVALIIGPEGGFSDEEARQLKERGADCVSLGKTILRTETAGPAAMAMLMYELEL</sequence>
<dbReference type="EC" id="2.1.1.193" evidence="3 12"/>
<dbReference type="Pfam" id="PF04452">
    <property type="entry name" value="Methyltrans_RNA"/>
    <property type="match status" value="1"/>
</dbReference>
<dbReference type="GO" id="GO:0005737">
    <property type="term" value="C:cytoplasm"/>
    <property type="evidence" value="ECO:0007669"/>
    <property type="project" value="UniProtKB-SubCell"/>
</dbReference>
<evidence type="ECO:0000256" key="6">
    <source>
        <dbReference type="ARBA" id="ARBA00022552"/>
    </source>
</evidence>
<accession>A0A923SUP7</accession>
<evidence type="ECO:0000256" key="10">
    <source>
        <dbReference type="ARBA" id="ARBA00025699"/>
    </source>
</evidence>
<dbReference type="PANTHER" id="PTHR30027:SF3">
    <property type="entry name" value="16S RRNA (URACIL(1498)-N(3))-METHYLTRANSFERASE"/>
    <property type="match status" value="1"/>
</dbReference>
<dbReference type="InterPro" id="IPR006700">
    <property type="entry name" value="RsmE"/>
</dbReference>
<organism evidence="15 16">
    <name type="scientific">Zhenpiania hominis</name>
    <dbReference type="NCBI Taxonomy" id="2763644"/>
    <lineage>
        <taxon>Bacteria</taxon>
        <taxon>Bacillati</taxon>
        <taxon>Bacillota</taxon>
        <taxon>Clostridia</taxon>
        <taxon>Peptostreptococcales</taxon>
        <taxon>Anaerovoracaceae</taxon>
        <taxon>Zhenpiania</taxon>
    </lineage>
</organism>
<dbReference type="GO" id="GO:0070475">
    <property type="term" value="P:rRNA base methylation"/>
    <property type="evidence" value="ECO:0007669"/>
    <property type="project" value="TreeGrafter"/>
</dbReference>
<evidence type="ECO:0000313" key="16">
    <source>
        <dbReference type="Proteomes" id="UP000602647"/>
    </source>
</evidence>
<dbReference type="Proteomes" id="UP000602647">
    <property type="component" value="Unassembled WGS sequence"/>
</dbReference>
<keyword evidence="7 12" id="KW-0489">Methyltransferase</keyword>
<dbReference type="InterPro" id="IPR046886">
    <property type="entry name" value="RsmE_MTase_dom"/>
</dbReference>
<dbReference type="Pfam" id="PF20260">
    <property type="entry name" value="PUA_4"/>
    <property type="match status" value="1"/>
</dbReference>
<keyword evidence="9 12" id="KW-0949">S-adenosyl-L-methionine</keyword>
<dbReference type="EMBL" id="JACRYT010000001">
    <property type="protein sequence ID" value="MBC6678583.1"/>
    <property type="molecule type" value="Genomic_DNA"/>
</dbReference>
<dbReference type="PANTHER" id="PTHR30027">
    <property type="entry name" value="RIBOSOMAL RNA SMALL SUBUNIT METHYLTRANSFERASE E"/>
    <property type="match status" value="1"/>
</dbReference>
<dbReference type="InterPro" id="IPR046887">
    <property type="entry name" value="RsmE_PUA-like"/>
</dbReference>
<evidence type="ECO:0000313" key="15">
    <source>
        <dbReference type="EMBL" id="MBC6678583.1"/>
    </source>
</evidence>
<evidence type="ECO:0000256" key="7">
    <source>
        <dbReference type="ARBA" id="ARBA00022603"/>
    </source>
</evidence>
<evidence type="ECO:0000256" key="12">
    <source>
        <dbReference type="PIRNR" id="PIRNR015601"/>
    </source>
</evidence>
<evidence type="ECO:0000256" key="8">
    <source>
        <dbReference type="ARBA" id="ARBA00022679"/>
    </source>
</evidence>
<evidence type="ECO:0000256" key="11">
    <source>
        <dbReference type="ARBA" id="ARBA00047944"/>
    </source>
</evidence>
<evidence type="ECO:0000256" key="3">
    <source>
        <dbReference type="ARBA" id="ARBA00012328"/>
    </source>
</evidence>
<comment type="subcellular location">
    <subcellularLocation>
        <location evidence="1 12">Cytoplasm</location>
    </subcellularLocation>
</comment>
<dbReference type="NCBIfam" id="TIGR00046">
    <property type="entry name" value="RsmE family RNA methyltransferase"/>
    <property type="match status" value="1"/>
</dbReference>
<keyword evidence="5 12" id="KW-0963">Cytoplasm</keyword>
<reference evidence="15" key="1">
    <citation type="submission" date="2020-08" db="EMBL/GenBank/DDBJ databases">
        <title>Genome public.</title>
        <authorList>
            <person name="Liu C."/>
            <person name="Sun Q."/>
        </authorList>
    </citation>
    <scope>NUCLEOTIDE SEQUENCE</scope>
    <source>
        <strain evidence="15">BX12</strain>
    </source>
</reference>
<comment type="caution">
    <text evidence="15">The sequence shown here is derived from an EMBL/GenBank/DDBJ whole genome shotgun (WGS) entry which is preliminary data.</text>
</comment>
<evidence type="ECO:0000256" key="5">
    <source>
        <dbReference type="ARBA" id="ARBA00022490"/>
    </source>
</evidence>